<evidence type="ECO:0000256" key="3">
    <source>
        <dbReference type="ARBA" id="ARBA00023125"/>
    </source>
</evidence>
<dbReference type="Pfam" id="PF14659">
    <property type="entry name" value="Phage_int_SAM_3"/>
    <property type="match status" value="1"/>
</dbReference>
<dbReference type="InterPro" id="IPR010998">
    <property type="entry name" value="Integrase_recombinase_N"/>
</dbReference>
<organism evidence="9 10">
    <name type="scientific">Actinomadura madurae</name>
    <dbReference type="NCBI Taxonomy" id="1993"/>
    <lineage>
        <taxon>Bacteria</taxon>
        <taxon>Bacillati</taxon>
        <taxon>Actinomycetota</taxon>
        <taxon>Actinomycetes</taxon>
        <taxon>Streptosporangiales</taxon>
        <taxon>Thermomonosporaceae</taxon>
        <taxon>Actinomadura</taxon>
    </lineage>
</organism>
<accession>A0A1I5LUW7</accession>
<dbReference type="InterPro" id="IPR002104">
    <property type="entry name" value="Integrase_catalytic"/>
</dbReference>
<dbReference type="InterPro" id="IPR044068">
    <property type="entry name" value="CB"/>
</dbReference>
<dbReference type="PANTHER" id="PTHR30349:SF64">
    <property type="entry name" value="PROPHAGE INTEGRASE INTD-RELATED"/>
    <property type="match status" value="1"/>
</dbReference>
<dbReference type="STRING" id="1993.SAMN04489713_11115"/>
<proteinExistence type="inferred from homology"/>
<gene>
    <name evidence="9" type="ORF">SAMN04489713_11115</name>
</gene>
<feature type="domain" description="Tyr recombinase" evidence="7">
    <location>
        <begin position="218"/>
        <end position="419"/>
    </location>
</feature>
<dbReference type="PROSITE" id="PS51900">
    <property type="entry name" value="CB"/>
    <property type="match status" value="1"/>
</dbReference>
<dbReference type="GO" id="GO:0003677">
    <property type="term" value="F:DNA binding"/>
    <property type="evidence" value="ECO:0007669"/>
    <property type="project" value="UniProtKB-UniRule"/>
</dbReference>
<dbReference type="Pfam" id="PF26003">
    <property type="entry name" value="Integrase_N_phage"/>
    <property type="match status" value="1"/>
</dbReference>
<dbReference type="Gene3D" id="1.10.443.10">
    <property type="entry name" value="Intergrase catalytic core"/>
    <property type="match status" value="1"/>
</dbReference>
<sequence length="448" mass="49636">MANRDGHRRFGNVRKLPSGRFQARYPGPDGRVRTAPNTFATKRDAERALTLIEGQILGGEWTDPDRGKVKLGDYAAKWIEQRQNLRPRTRELYAWLLRKHITPHLGAVALGQLSTPMIRDWLSTLADAGVSATSRAKAYRLLRGVLMTAVDEDKILTRNPCRVRGAGTEDAPERPTLTVAQVFELAERVGVRPVGNIRKLDSGEYRLRYQVKDGVMRRFPGSFGTRLEAERALWKLAEEGRADVVQDDRLRALILLAGFASLRWGEVTALRRCDIDTVNRTVRVRGAYVERATGEMILGPTKSRAGMRTVSIPAAIVPHLVAHLDKYVRPGADALVFTGIKGGPLRRSGFNKLTRWSHVVSSLGVPNLHFHDLRHTGNTLAADMGVSLRNLMARMGHDNERAALRYQHRSAKADRAIADGFDALVQAERTQDGDEEDDGSGGALVPVG</sequence>
<keyword evidence="2" id="KW-0229">DNA integration</keyword>
<comment type="similarity">
    <text evidence="1">Belongs to the 'phage' integrase family.</text>
</comment>
<dbReference type="InterPro" id="IPR058717">
    <property type="entry name" value="Phage_L5_Integrase_N"/>
</dbReference>
<dbReference type="InParanoid" id="A0A1I5LUW7"/>
<dbReference type="GO" id="GO:0015074">
    <property type="term" value="P:DNA integration"/>
    <property type="evidence" value="ECO:0007669"/>
    <property type="project" value="UniProtKB-KW"/>
</dbReference>
<keyword evidence="10" id="KW-1185">Reference proteome</keyword>
<dbReference type="PROSITE" id="PS51898">
    <property type="entry name" value="TYR_RECOMBINASE"/>
    <property type="match status" value="1"/>
</dbReference>
<dbReference type="AlphaFoldDB" id="A0A1I5LUW7"/>
<dbReference type="eggNOG" id="COG0582">
    <property type="taxonomic scope" value="Bacteria"/>
</dbReference>
<evidence type="ECO:0000259" key="7">
    <source>
        <dbReference type="PROSITE" id="PS51898"/>
    </source>
</evidence>
<protein>
    <submittedName>
        <fullName evidence="9">Integrase</fullName>
    </submittedName>
</protein>
<feature type="compositionally biased region" description="Basic residues" evidence="6">
    <location>
        <begin position="1"/>
        <end position="12"/>
    </location>
</feature>
<dbReference type="InterPro" id="IPR050090">
    <property type="entry name" value="Tyrosine_recombinase_XerCD"/>
</dbReference>
<feature type="region of interest" description="Disordered" evidence="6">
    <location>
        <begin position="1"/>
        <end position="33"/>
    </location>
</feature>
<dbReference type="Pfam" id="PF00589">
    <property type="entry name" value="Phage_integrase"/>
    <property type="match status" value="1"/>
</dbReference>
<dbReference type="CDD" id="cd01189">
    <property type="entry name" value="INT_ICEBs1_C_like"/>
    <property type="match status" value="1"/>
</dbReference>
<evidence type="ECO:0000313" key="10">
    <source>
        <dbReference type="Proteomes" id="UP000183413"/>
    </source>
</evidence>
<dbReference type="PANTHER" id="PTHR30349">
    <property type="entry name" value="PHAGE INTEGRASE-RELATED"/>
    <property type="match status" value="1"/>
</dbReference>
<dbReference type="SUPFAM" id="SSF56349">
    <property type="entry name" value="DNA breaking-rejoining enzymes"/>
    <property type="match status" value="2"/>
</dbReference>
<dbReference type="Gene3D" id="1.10.150.130">
    <property type="match status" value="1"/>
</dbReference>
<evidence type="ECO:0000256" key="1">
    <source>
        <dbReference type="ARBA" id="ARBA00008857"/>
    </source>
</evidence>
<dbReference type="RefSeq" id="WP_075022760.1">
    <property type="nucleotide sequence ID" value="NZ_FOVH01000011.1"/>
</dbReference>
<feature type="domain" description="Core-binding (CB)" evidence="8">
    <location>
        <begin position="69"/>
        <end position="150"/>
    </location>
</feature>
<evidence type="ECO:0000256" key="2">
    <source>
        <dbReference type="ARBA" id="ARBA00022908"/>
    </source>
</evidence>
<evidence type="ECO:0000256" key="4">
    <source>
        <dbReference type="ARBA" id="ARBA00023172"/>
    </source>
</evidence>
<reference evidence="9 10" key="1">
    <citation type="submission" date="2016-10" db="EMBL/GenBank/DDBJ databases">
        <authorList>
            <person name="de Groot N.N."/>
        </authorList>
    </citation>
    <scope>NUCLEOTIDE SEQUENCE [LARGE SCALE GENOMIC DNA]</scope>
    <source>
        <strain evidence="9 10">DSM 43067</strain>
    </source>
</reference>
<name>A0A1I5LUW7_9ACTN</name>
<feature type="region of interest" description="Disordered" evidence="6">
    <location>
        <begin position="428"/>
        <end position="448"/>
    </location>
</feature>
<dbReference type="InterPro" id="IPR013762">
    <property type="entry name" value="Integrase-like_cat_sf"/>
</dbReference>
<dbReference type="EMBL" id="FOVH01000011">
    <property type="protein sequence ID" value="SFP00566.1"/>
    <property type="molecule type" value="Genomic_DNA"/>
</dbReference>
<dbReference type="Proteomes" id="UP000183413">
    <property type="component" value="Unassembled WGS sequence"/>
</dbReference>
<evidence type="ECO:0000256" key="6">
    <source>
        <dbReference type="SAM" id="MobiDB-lite"/>
    </source>
</evidence>
<evidence type="ECO:0000259" key="8">
    <source>
        <dbReference type="PROSITE" id="PS51900"/>
    </source>
</evidence>
<keyword evidence="4" id="KW-0233">DNA recombination</keyword>
<evidence type="ECO:0000313" key="9">
    <source>
        <dbReference type="EMBL" id="SFP00566.1"/>
    </source>
</evidence>
<dbReference type="GO" id="GO:0006310">
    <property type="term" value="P:DNA recombination"/>
    <property type="evidence" value="ECO:0007669"/>
    <property type="project" value="UniProtKB-KW"/>
</dbReference>
<dbReference type="InterPro" id="IPR004107">
    <property type="entry name" value="Integrase_SAM-like_N"/>
</dbReference>
<keyword evidence="3 5" id="KW-0238">DNA-binding</keyword>
<dbReference type="InterPro" id="IPR011010">
    <property type="entry name" value="DNA_brk_join_enz"/>
</dbReference>
<evidence type="ECO:0000256" key="5">
    <source>
        <dbReference type="PROSITE-ProRule" id="PRU01248"/>
    </source>
</evidence>